<keyword evidence="9" id="KW-1208">Phospholipid metabolism</keyword>
<keyword evidence="8" id="KW-0456">Lyase</keyword>
<name>A0A813PHQ4_9BILA</name>
<dbReference type="Proteomes" id="UP000663877">
    <property type="component" value="Unassembled WGS sequence"/>
</dbReference>
<reference evidence="15" key="1">
    <citation type="submission" date="2021-02" db="EMBL/GenBank/DDBJ databases">
        <authorList>
            <person name="Nowell W R."/>
        </authorList>
    </citation>
    <scope>NUCLEOTIDE SEQUENCE</scope>
</reference>
<comment type="pathway">
    <text evidence="2">Lipid metabolism.</text>
</comment>
<keyword evidence="10" id="KW-0670">Pyruvate</keyword>
<dbReference type="Pfam" id="PF02666">
    <property type="entry name" value="PS_Dcarbxylase"/>
    <property type="match status" value="1"/>
</dbReference>
<evidence type="ECO:0000256" key="2">
    <source>
        <dbReference type="ARBA" id="ARBA00005189"/>
    </source>
</evidence>
<keyword evidence="5" id="KW-0210">Decarboxylase</keyword>
<keyword evidence="6" id="KW-0443">Lipid metabolism</keyword>
<evidence type="ECO:0000256" key="9">
    <source>
        <dbReference type="ARBA" id="ARBA00023264"/>
    </source>
</evidence>
<evidence type="ECO:0000256" key="7">
    <source>
        <dbReference type="ARBA" id="ARBA00023209"/>
    </source>
</evidence>
<evidence type="ECO:0000256" key="8">
    <source>
        <dbReference type="ARBA" id="ARBA00023239"/>
    </source>
</evidence>
<comment type="function">
    <text evidence="12">Catalyzes the formation of phosphatidylethanolamine (PtdEtn) from phosphatidylserine (PtdSer). Plays a central role in phospholipid metabolism and in the interorganelle trafficking of phosphatidylserine. May be involved in lipid droplet biogenesis at the endoplasmic reticulum membrane.</text>
</comment>
<evidence type="ECO:0000256" key="5">
    <source>
        <dbReference type="ARBA" id="ARBA00022793"/>
    </source>
</evidence>
<dbReference type="PANTHER" id="PTHR10067:SF17">
    <property type="entry name" value="PHOSPHATIDYLSERINE DECARBOXYLASE PROENZYME 2"/>
    <property type="match status" value="1"/>
</dbReference>
<evidence type="ECO:0000256" key="11">
    <source>
        <dbReference type="ARBA" id="ARBA00024326"/>
    </source>
</evidence>
<sequence length="458" mass="52770">MDGMDSNVPVVKDNDDDDQLPTLSIDSSTDYFSVTVSDDDDEIRQAQTAFSELIDETCSHDSTSEKNIFENAHIPQDCFGFLFRSIIPTQETIKKDYDYELPSNLFKYEDGEGIKYAFKVLDRRTNRLIYEQMPSYHRYGMKLLFKGPVQREILHTSTIRNFFARETLRLGEAFDEPKSRKHIPAFVKMYQINLEELLEPNISMYFTFNEFFYRKLKPNARIIDNCDDPKIIVSAADCRLITFDNISEATRVWIKGHQFSLRYLFEDENLAKEFDGGSIAIFRLAPVDYHRFHSPVKGTIGNYMKKITGTYYTVNPIAIKENLDVLTRNQRTVITIDSDCFDKVAFVAIGALLVGSVNFTVQPYQAVEKGDELGYFAYGGSTVAIIFKAGMVKWDDDLHHNSSNSMETLVRMGERIGQRTSEEQRQEYLSHPSRDTRENSTIAKLLSFFPLTNNTKFK</sequence>
<protein>
    <recommendedName>
        <fullName evidence="3">phosphatidylserine decarboxylase</fullName>
        <ecNumber evidence="3">4.1.1.65</ecNumber>
    </recommendedName>
</protein>
<evidence type="ECO:0000256" key="3">
    <source>
        <dbReference type="ARBA" id="ARBA00012243"/>
    </source>
</evidence>
<evidence type="ECO:0000256" key="1">
    <source>
        <dbReference type="ARBA" id="ARBA00001928"/>
    </source>
</evidence>
<organism evidence="15 18">
    <name type="scientific">Adineta steineri</name>
    <dbReference type="NCBI Taxonomy" id="433720"/>
    <lineage>
        <taxon>Eukaryota</taxon>
        <taxon>Metazoa</taxon>
        <taxon>Spiralia</taxon>
        <taxon>Gnathifera</taxon>
        <taxon>Rotifera</taxon>
        <taxon>Eurotatoria</taxon>
        <taxon>Bdelloidea</taxon>
        <taxon>Adinetida</taxon>
        <taxon>Adinetidae</taxon>
        <taxon>Adineta</taxon>
    </lineage>
</organism>
<dbReference type="InterPro" id="IPR033177">
    <property type="entry name" value="PSD-B"/>
</dbReference>
<feature type="region of interest" description="Disordered" evidence="13">
    <location>
        <begin position="1"/>
        <end position="20"/>
    </location>
</feature>
<dbReference type="Proteomes" id="UP000663832">
    <property type="component" value="Unassembled WGS sequence"/>
</dbReference>
<evidence type="ECO:0000256" key="12">
    <source>
        <dbReference type="ARBA" id="ARBA00045136"/>
    </source>
</evidence>
<evidence type="ECO:0000256" key="13">
    <source>
        <dbReference type="SAM" id="MobiDB-lite"/>
    </source>
</evidence>
<evidence type="ECO:0000313" key="16">
    <source>
        <dbReference type="EMBL" id="CAF0869656.1"/>
    </source>
</evidence>
<comment type="pathway">
    <text evidence="11">Phospholipid metabolism; phosphatidylethanolamine biosynthesis.</text>
</comment>
<dbReference type="EMBL" id="CAJNOM010000034">
    <property type="protein sequence ID" value="CAF0869656.1"/>
    <property type="molecule type" value="Genomic_DNA"/>
</dbReference>
<evidence type="ECO:0000313" key="14">
    <source>
        <dbReference type="EMBL" id="CAF0741824.1"/>
    </source>
</evidence>
<proteinExistence type="predicted"/>
<comment type="cofactor">
    <cofactor evidence="1">
        <name>pyruvate</name>
        <dbReference type="ChEBI" id="CHEBI:15361"/>
    </cofactor>
</comment>
<evidence type="ECO:0000256" key="10">
    <source>
        <dbReference type="ARBA" id="ARBA00023317"/>
    </source>
</evidence>
<dbReference type="EC" id="4.1.1.65" evidence="3"/>
<evidence type="ECO:0000256" key="6">
    <source>
        <dbReference type="ARBA" id="ARBA00023098"/>
    </source>
</evidence>
<dbReference type="PANTHER" id="PTHR10067">
    <property type="entry name" value="PHOSPHATIDYLSERINE DECARBOXYLASE"/>
    <property type="match status" value="1"/>
</dbReference>
<gene>
    <name evidence="15" type="ORF">BJG266_LOCUS2596</name>
    <name evidence="16" type="ORF">QVE165_LOCUS7822</name>
    <name evidence="14" type="ORF">QVE165_LOCUS948</name>
</gene>
<dbReference type="GO" id="GO:0004609">
    <property type="term" value="F:phosphatidylserine decarboxylase activity"/>
    <property type="evidence" value="ECO:0007669"/>
    <property type="project" value="UniProtKB-EC"/>
</dbReference>
<keyword evidence="17" id="KW-1185">Reference proteome</keyword>
<evidence type="ECO:0000313" key="18">
    <source>
        <dbReference type="Proteomes" id="UP000663877"/>
    </source>
</evidence>
<evidence type="ECO:0000313" key="15">
    <source>
        <dbReference type="EMBL" id="CAF0753613.1"/>
    </source>
</evidence>
<evidence type="ECO:0000256" key="4">
    <source>
        <dbReference type="ARBA" id="ARBA00022516"/>
    </source>
</evidence>
<evidence type="ECO:0000313" key="17">
    <source>
        <dbReference type="Proteomes" id="UP000663832"/>
    </source>
</evidence>
<feature type="compositionally biased region" description="Low complexity" evidence="13">
    <location>
        <begin position="1"/>
        <end position="11"/>
    </location>
</feature>
<dbReference type="EMBL" id="CAJNOM010000003">
    <property type="protein sequence ID" value="CAF0741824.1"/>
    <property type="molecule type" value="Genomic_DNA"/>
</dbReference>
<dbReference type="EMBL" id="CAJNOI010000006">
    <property type="protein sequence ID" value="CAF0753613.1"/>
    <property type="molecule type" value="Genomic_DNA"/>
</dbReference>
<keyword evidence="7" id="KW-0594">Phospholipid biosynthesis</keyword>
<accession>A0A813PHQ4</accession>
<comment type="caution">
    <text evidence="15">The sequence shown here is derived from an EMBL/GenBank/DDBJ whole genome shotgun (WGS) entry which is preliminary data.</text>
</comment>
<dbReference type="GO" id="GO:0006646">
    <property type="term" value="P:phosphatidylethanolamine biosynthetic process"/>
    <property type="evidence" value="ECO:0007669"/>
    <property type="project" value="UniProtKB-UniPathway"/>
</dbReference>
<dbReference type="OrthoDB" id="5961150at2759"/>
<dbReference type="InterPro" id="IPR003817">
    <property type="entry name" value="PS_Dcarbxylase"/>
</dbReference>
<keyword evidence="4" id="KW-0444">Lipid biosynthesis</keyword>
<feature type="region of interest" description="Disordered" evidence="13">
    <location>
        <begin position="417"/>
        <end position="436"/>
    </location>
</feature>
<dbReference type="NCBIfam" id="TIGR00163">
    <property type="entry name" value="PS_decarb"/>
    <property type="match status" value="1"/>
</dbReference>
<dbReference type="UniPathway" id="UPA00558"/>
<dbReference type="AlphaFoldDB" id="A0A813PHQ4"/>